<dbReference type="EMBL" id="CP024785">
    <property type="protein sequence ID" value="AUB34284.1"/>
    <property type="molecule type" value="Genomic_DNA"/>
</dbReference>
<dbReference type="AlphaFoldDB" id="A0A2K8SG31"/>
<reference evidence="1 3" key="1">
    <citation type="submission" date="2017-11" db="EMBL/GenBank/DDBJ databases">
        <title>Complete genome of a free-living desiccation-tolerant cyanobacterium and its photosynthetic adaptation to extreme terrestrial habitat.</title>
        <authorList>
            <person name="Shang J."/>
        </authorList>
    </citation>
    <scope>NUCLEOTIDE SEQUENCE [LARGE SCALE GENOMIC DNA]</scope>
    <source>
        <strain evidence="1 3">CCNUN1</strain>
    </source>
</reference>
<name>A0A2K8SG31_9NOSO</name>
<sequence length="38" mass="4398">MQGFYSIKYLWKFPDKILVVTSFGVLLSRLLLNSLLHG</sequence>
<accession>A0A2K8SG31</accession>
<gene>
    <name evidence="1" type="ORF">COO91_00036</name>
    <name evidence="2" type="ORF">COO91_00100</name>
</gene>
<organism evidence="1 3">
    <name type="scientific">Nostoc flagelliforme CCNUN1</name>
    <dbReference type="NCBI Taxonomy" id="2038116"/>
    <lineage>
        <taxon>Bacteria</taxon>
        <taxon>Bacillati</taxon>
        <taxon>Cyanobacteriota</taxon>
        <taxon>Cyanophyceae</taxon>
        <taxon>Nostocales</taxon>
        <taxon>Nostocaceae</taxon>
        <taxon>Nostoc</taxon>
    </lineage>
</organism>
<dbReference type="KEGG" id="nfl:COO91_00036"/>
<dbReference type="KEGG" id="nfl:COO91_00100"/>
<proteinExistence type="predicted"/>
<keyword evidence="3" id="KW-1185">Reference proteome</keyword>
<evidence type="ECO:0000313" key="2">
    <source>
        <dbReference type="EMBL" id="AUB34284.1"/>
    </source>
</evidence>
<evidence type="ECO:0000313" key="1">
    <source>
        <dbReference type="EMBL" id="AUB34223.1"/>
    </source>
</evidence>
<evidence type="ECO:0000313" key="3">
    <source>
        <dbReference type="Proteomes" id="UP000232003"/>
    </source>
</evidence>
<dbReference type="Proteomes" id="UP000232003">
    <property type="component" value="Chromosome"/>
</dbReference>
<dbReference type="EMBL" id="CP024785">
    <property type="protein sequence ID" value="AUB34223.1"/>
    <property type="molecule type" value="Genomic_DNA"/>
</dbReference>
<protein>
    <submittedName>
        <fullName evidence="1">Uncharacterized protein</fullName>
    </submittedName>
</protein>